<proteinExistence type="predicted"/>
<gene>
    <name evidence="1" type="ORF">Tco_1070883</name>
</gene>
<name>A0ABQ5HMP7_9ASTR</name>
<dbReference type="Proteomes" id="UP001151760">
    <property type="component" value="Unassembled WGS sequence"/>
</dbReference>
<feature type="non-terminal residue" evidence="1">
    <location>
        <position position="1"/>
    </location>
</feature>
<keyword evidence="2" id="KW-1185">Reference proteome</keyword>
<reference evidence="1" key="1">
    <citation type="journal article" date="2022" name="Int. J. Mol. Sci.">
        <title>Draft Genome of Tanacetum Coccineum: Genomic Comparison of Closely Related Tanacetum-Family Plants.</title>
        <authorList>
            <person name="Yamashiro T."/>
            <person name="Shiraishi A."/>
            <person name="Nakayama K."/>
            <person name="Satake H."/>
        </authorList>
    </citation>
    <scope>NUCLEOTIDE SEQUENCE</scope>
</reference>
<dbReference type="EMBL" id="BQNB010019797">
    <property type="protein sequence ID" value="GJT89166.1"/>
    <property type="molecule type" value="Genomic_DNA"/>
</dbReference>
<sequence length="164" mass="18529">WTRFSVSSKRKEVQMEVLLCSGDIDERVPVTSTSLEVSKLKGAALLILSARTDSKKNSVIFCGKMLKPGMLDLIICLLKIHRINEFRTVHTESIQTRSNHRHLSRTLPPHNGTDKHLCDDNTADSSSIHANLEWTIEVENNDVVISVANVSFEEFNLSVKMRKE</sequence>
<evidence type="ECO:0000313" key="1">
    <source>
        <dbReference type="EMBL" id="GJT89166.1"/>
    </source>
</evidence>
<accession>A0ABQ5HMP7</accession>
<comment type="caution">
    <text evidence="1">The sequence shown here is derived from an EMBL/GenBank/DDBJ whole genome shotgun (WGS) entry which is preliminary data.</text>
</comment>
<organism evidence="1 2">
    <name type="scientific">Tanacetum coccineum</name>
    <dbReference type="NCBI Taxonomy" id="301880"/>
    <lineage>
        <taxon>Eukaryota</taxon>
        <taxon>Viridiplantae</taxon>
        <taxon>Streptophyta</taxon>
        <taxon>Embryophyta</taxon>
        <taxon>Tracheophyta</taxon>
        <taxon>Spermatophyta</taxon>
        <taxon>Magnoliopsida</taxon>
        <taxon>eudicotyledons</taxon>
        <taxon>Gunneridae</taxon>
        <taxon>Pentapetalae</taxon>
        <taxon>asterids</taxon>
        <taxon>campanulids</taxon>
        <taxon>Asterales</taxon>
        <taxon>Asteraceae</taxon>
        <taxon>Asteroideae</taxon>
        <taxon>Anthemideae</taxon>
        <taxon>Anthemidinae</taxon>
        <taxon>Tanacetum</taxon>
    </lineage>
</organism>
<evidence type="ECO:0000313" key="2">
    <source>
        <dbReference type="Proteomes" id="UP001151760"/>
    </source>
</evidence>
<protein>
    <submittedName>
        <fullName evidence="1">Uncharacterized protein</fullName>
    </submittedName>
</protein>
<reference evidence="1" key="2">
    <citation type="submission" date="2022-01" db="EMBL/GenBank/DDBJ databases">
        <authorList>
            <person name="Yamashiro T."/>
            <person name="Shiraishi A."/>
            <person name="Satake H."/>
            <person name="Nakayama K."/>
        </authorList>
    </citation>
    <scope>NUCLEOTIDE SEQUENCE</scope>
</reference>